<evidence type="ECO:0000256" key="3">
    <source>
        <dbReference type="SAM" id="MobiDB-lite"/>
    </source>
</evidence>
<dbReference type="InterPro" id="IPR004629">
    <property type="entry name" value="WecG_TagA_CpsF"/>
</dbReference>
<name>A0A2G1WCL9_9BACT</name>
<dbReference type="Proteomes" id="UP000225740">
    <property type="component" value="Unassembled WGS sequence"/>
</dbReference>
<dbReference type="OrthoDB" id="9771846at2"/>
<keyword evidence="2 4" id="KW-0808">Transferase</keyword>
<dbReference type="EMBL" id="NIZW01000002">
    <property type="protein sequence ID" value="PHQ36389.1"/>
    <property type="molecule type" value="Genomic_DNA"/>
</dbReference>
<dbReference type="NCBIfam" id="TIGR00696">
    <property type="entry name" value="wecG_tagA_cpsF"/>
    <property type="match status" value="1"/>
</dbReference>
<organism evidence="4 5">
    <name type="scientific">Rhodopirellula bahusiensis</name>
    <dbReference type="NCBI Taxonomy" id="2014065"/>
    <lineage>
        <taxon>Bacteria</taxon>
        <taxon>Pseudomonadati</taxon>
        <taxon>Planctomycetota</taxon>
        <taxon>Planctomycetia</taxon>
        <taxon>Pirellulales</taxon>
        <taxon>Pirellulaceae</taxon>
        <taxon>Rhodopirellula</taxon>
    </lineage>
</organism>
<keyword evidence="5" id="KW-1185">Reference proteome</keyword>
<dbReference type="CDD" id="cd06533">
    <property type="entry name" value="Glyco_transf_WecG_TagA"/>
    <property type="match status" value="1"/>
</dbReference>
<dbReference type="GeneID" id="90607237"/>
<dbReference type="RefSeq" id="WP_099259289.1">
    <property type="nucleotide sequence ID" value="NZ_NIZW01000002.1"/>
</dbReference>
<feature type="compositionally biased region" description="Low complexity" evidence="3">
    <location>
        <begin position="1"/>
        <end position="26"/>
    </location>
</feature>
<accession>A0A2G1WCL9</accession>
<feature type="region of interest" description="Disordered" evidence="3">
    <location>
        <begin position="1"/>
        <end position="33"/>
    </location>
</feature>
<dbReference type="GO" id="GO:0016758">
    <property type="term" value="F:hexosyltransferase activity"/>
    <property type="evidence" value="ECO:0007669"/>
    <property type="project" value="TreeGrafter"/>
</dbReference>
<keyword evidence="1" id="KW-0328">Glycosyltransferase</keyword>
<gene>
    <name evidence="4" type="ORF">CEE69_03015</name>
</gene>
<protein>
    <submittedName>
        <fullName evidence="4">Glycosyltransferase</fullName>
    </submittedName>
</protein>
<sequence>MNSASPVSSYPESSTSTASVVVPPASKEATGKFQSGPRFEATVLTECDPSVVTAPPCARDTVSVWDVPFDRLDMWQSVDAIDQLIAARTPQYVITANLNYCMLHHRSQQLQQITHRAALVLADGQPIVARSKLTDRPLPERVAGSELIVHLCGRAAQRGHRVYFLGGEPGVADKASKRLKAMYPGLRIAGCESPPFRKLTAEEQSAQDARIRDAGTDLLFVAFGQPKGEQWIAEHSARIGVPVSIQLGASFDFLAGTAKRAPKIFQSVGMEWAYRMLSDPKRLVPRYMSNIGYLCSALTTDWKNTVKSWGMTS</sequence>
<evidence type="ECO:0000313" key="4">
    <source>
        <dbReference type="EMBL" id="PHQ36389.1"/>
    </source>
</evidence>
<evidence type="ECO:0000256" key="2">
    <source>
        <dbReference type="ARBA" id="ARBA00022679"/>
    </source>
</evidence>
<evidence type="ECO:0000313" key="5">
    <source>
        <dbReference type="Proteomes" id="UP000225740"/>
    </source>
</evidence>
<evidence type="ECO:0000256" key="1">
    <source>
        <dbReference type="ARBA" id="ARBA00022676"/>
    </source>
</evidence>
<dbReference type="PANTHER" id="PTHR34136">
    <property type="match status" value="1"/>
</dbReference>
<proteinExistence type="predicted"/>
<dbReference type="Pfam" id="PF03808">
    <property type="entry name" value="Glyco_tran_WecG"/>
    <property type="match status" value="1"/>
</dbReference>
<dbReference type="PANTHER" id="PTHR34136:SF1">
    <property type="entry name" value="UDP-N-ACETYL-D-MANNOSAMINURONIC ACID TRANSFERASE"/>
    <property type="match status" value="1"/>
</dbReference>
<dbReference type="AlphaFoldDB" id="A0A2G1WCL9"/>
<reference evidence="4 5" key="1">
    <citation type="submission" date="2017-06" db="EMBL/GenBank/DDBJ databases">
        <title>Description of Rhodopirellula bahusiensis sp. nov.</title>
        <authorList>
            <person name="Kizina J."/>
            <person name="Harder J."/>
        </authorList>
    </citation>
    <scope>NUCLEOTIDE SEQUENCE [LARGE SCALE GENOMIC DNA]</scope>
    <source>
        <strain evidence="4 5">SWK21</strain>
    </source>
</reference>
<comment type="caution">
    <text evidence="4">The sequence shown here is derived from an EMBL/GenBank/DDBJ whole genome shotgun (WGS) entry which is preliminary data.</text>
</comment>